<dbReference type="SUPFAM" id="SSF88713">
    <property type="entry name" value="Glycoside hydrolase/deacetylase"/>
    <property type="match status" value="1"/>
</dbReference>
<dbReference type="InterPro" id="IPR011330">
    <property type="entry name" value="Glyco_hydro/deAcase_b/a-brl"/>
</dbReference>
<dbReference type="Pfam" id="PF03746">
    <property type="entry name" value="LamB_YcsF"/>
    <property type="match status" value="1"/>
</dbReference>
<keyword evidence="1" id="KW-0378">Hydrolase</keyword>
<gene>
    <name evidence="1" type="primary">pxpA</name>
    <name evidence="2" type="ORF">J2S02_000282</name>
</gene>
<protein>
    <recommendedName>
        <fullName evidence="1">5-oxoprolinase subunit A</fullName>
        <shortName evidence="1">5-OPase subunit A</shortName>
        <ecNumber evidence="1">3.5.2.9</ecNumber>
    </recommendedName>
    <alternativeName>
        <fullName evidence="1">5-oxoprolinase (ATP-hydrolyzing) subunit A</fullName>
    </alternativeName>
</protein>
<keyword evidence="3" id="KW-1185">Reference proteome</keyword>
<evidence type="ECO:0000256" key="1">
    <source>
        <dbReference type="HAMAP-Rule" id="MF_00691"/>
    </source>
</evidence>
<name>A0ABT9YVD9_9BACI</name>
<dbReference type="Gene3D" id="3.20.20.370">
    <property type="entry name" value="Glycoside hydrolase/deacetylase"/>
    <property type="match status" value="1"/>
</dbReference>
<evidence type="ECO:0000313" key="2">
    <source>
        <dbReference type="EMBL" id="MDQ0223960.1"/>
    </source>
</evidence>
<accession>A0ABT9YVD9</accession>
<comment type="subunit">
    <text evidence="1">Forms a complex composed of PxpA, PxpB and PxpC.</text>
</comment>
<dbReference type="EMBL" id="JAUSTZ010000001">
    <property type="protein sequence ID" value="MDQ0223960.1"/>
    <property type="molecule type" value="Genomic_DNA"/>
</dbReference>
<dbReference type="EC" id="3.5.2.9" evidence="1"/>
<dbReference type="RefSeq" id="WP_145583958.1">
    <property type="nucleotide sequence ID" value="NZ_CADEPK010000298.1"/>
</dbReference>
<dbReference type="Proteomes" id="UP001232245">
    <property type="component" value="Unassembled WGS sequence"/>
</dbReference>
<evidence type="ECO:0000313" key="3">
    <source>
        <dbReference type="Proteomes" id="UP001232245"/>
    </source>
</evidence>
<reference evidence="2 3" key="1">
    <citation type="submission" date="2023-07" db="EMBL/GenBank/DDBJ databases">
        <title>Genomic Encyclopedia of Type Strains, Phase IV (KMG-IV): sequencing the most valuable type-strain genomes for metagenomic binning, comparative biology and taxonomic classification.</title>
        <authorList>
            <person name="Goeker M."/>
        </authorList>
    </citation>
    <scope>NUCLEOTIDE SEQUENCE [LARGE SCALE GENOMIC DNA]</scope>
    <source>
        <strain evidence="2 3">DSM 17723</strain>
    </source>
</reference>
<comment type="function">
    <text evidence="1">Catalyzes the cleavage of 5-oxoproline to form L-glutamate coupled to the hydrolysis of ATP to ADP and inorganic phosphate.</text>
</comment>
<dbReference type="NCBIfam" id="NF003816">
    <property type="entry name" value="PRK05406.1-5"/>
    <property type="match status" value="1"/>
</dbReference>
<comment type="similarity">
    <text evidence="1">Belongs to the LamB/PxpA family.</text>
</comment>
<dbReference type="NCBIfam" id="NF003814">
    <property type="entry name" value="PRK05406.1-3"/>
    <property type="match status" value="1"/>
</dbReference>
<organism evidence="2 3">
    <name type="scientific">Metabacillus niabensis</name>
    <dbReference type="NCBI Taxonomy" id="324854"/>
    <lineage>
        <taxon>Bacteria</taxon>
        <taxon>Bacillati</taxon>
        <taxon>Bacillota</taxon>
        <taxon>Bacilli</taxon>
        <taxon>Bacillales</taxon>
        <taxon>Bacillaceae</taxon>
        <taxon>Metabacillus</taxon>
    </lineage>
</organism>
<dbReference type="PANTHER" id="PTHR30292:SF0">
    <property type="entry name" value="5-OXOPROLINASE SUBUNIT A"/>
    <property type="match status" value="1"/>
</dbReference>
<dbReference type="CDD" id="cd10787">
    <property type="entry name" value="LamB_YcsF_like"/>
    <property type="match status" value="1"/>
</dbReference>
<keyword evidence="1" id="KW-0547">Nucleotide-binding</keyword>
<dbReference type="HAMAP" id="MF_00691">
    <property type="entry name" value="PxpA"/>
    <property type="match status" value="1"/>
</dbReference>
<comment type="caution">
    <text evidence="2">The sequence shown here is derived from an EMBL/GenBank/DDBJ whole genome shotgun (WGS) entry which is preliminary data.</text>
</comment>
<sequence>MRQIDLNCDMGESFGSYSFGADHELISFISSANIACGFHAGDPTTMKKTVRLALEHSVKIGAHPGFDDIKGFGRRTISITPEEAYDIVLYQIGALNGFVTAEGGRLHHVKPHGALYNMAAVNKKLAEAIAMAIYKINRELILYGLSGSELIAAGEKYGLKTANEVFADRTYQADGTLTPRNEEAALINNETTAVEQVLKMIKTNKVMTTGGKEISIQADTICIHGDSEHAVRFAKKIYYALQEHKINIKAV</sequence>
<dbReference type="PANTHER" id="PTHR30292">
    <property type="entry name" value="UNCHARACTERIZED PROTEIN YBGL-RELATED"/>
    <property type="match status" value="1"/>
</dbReference>
<comment type="catalytic activity">
    <reaction evidence="1">
        <text>5-oxo-L-proline + ATP + 2 H2O = L-glutamate + ADP + phosphate + H(+)</text>
        <dbReference type="Rhea" id="RHEA:10348"/>
        <dbReference type="ChEBI" id="CHEBI:15377"/>
        <dbReference type="ChEBI" id="CHEBI:15378"/>
        <dbReference type="ChEBI" id="CHEBI:29985"/>
        <dbReference type="ChEBI" id="CHEBI:30616"/>
        <dbReference type="ChEBI" id="CHEBI:43474"/>
        <dbReference type="ChEBI" id="CHEBI:58402"/>
        <dbReference type="ChEBI" id="CHEBI:456216"/>
        <dbReference type="EC" id="3.5.2.9"/>
    </reaction>
</comment>
<proteinExistence type="inferred from homology"/>
<dbReference type="InterPro" id="IPR005501">
    <property type="entry name" value="LamB/YcsF/PxpA-like"/>
</dbReference>
<keyword evidence="1" id="KW-0067">ATP-binding</keyword>